<dbReference type="FunFam" id="2.60.40.10:FF:001816">
    <property type="entry name" value="Tyrosine-protein kinase receptor"/>
    <property type="match status" value="1"/>
</dbReference>
<dbReference type="InterPro" id="IPR011009">
    <property type="entry name" value="Kinase-like_dom_sf"/>
</dbReference>
<dbReference type="FunFam" id="3.30.200.20:FF:000301">
    <property type="entry name" value="Tyrosine-protein kinase receptor"/>
    <property type="match status" value="1"/>
</dbReference>
<dbReference type="FunFam" id="2.120.10.30:FF:000038">
    <property type="entry name" value="Tyrosine-protein kinase receptor"/>
    <property type="match status" value="1"/>
</dbReference>
<dbReference type="FunFam" id="2.60.40.10:FF:001018">
    <property type="entry name" value="Tyrosine-protein kinase receptor"/>
    <property type="match status" value="1"/>
</dbReference>
<accession>A0A7F8QVW7</accession>
<feature type="transmembrane region" description="Helical" evidence="13">
    <location>
        <begin position="1724"/>
        <end position="1745"/>
    </location>
</feature>
<keyword evidence="7 11" id="KW-0067">ATP-binding</keyword>
<dbReference type="SUPFAM" id="SSF63825">
    <property type="entry name" value="YWTD domain"/>
    <property type="match status" value="2"/>
</dbReference>
<gene>
    <name evidence="17" type="primary">ROS1</name>
</gene>
<organism evidence="16 17">
    <name type="scientific">Leptonychotes weddellii</name>
    <name type="common">Weddell seal</name>
    <name type="synonym">Otaria weddellii</name>
    <dbReference type="NCBI Taxonomy" id="9713"/>
    <lineage>
        <taxon>Eukaryota</taxon>
        <taxon>Metazoa</taxon>
        <taxon>Chordata</taxon>
        <taxon>Craniata</taxon>
        <taxon>Vertebrata</taxon>
        <taxon>Euteleostomi</taxon>
        <taxon>Mammalia</taxon>
        <taxon>Eutheria</taxon>
        <taxon>Laurasiatheria</taxon>
        <taxon>Carnivora</taxon>
        <taxon>Caniformia</taxon>
        <taxon>Pinnipedia</taxon>
        <taxon>Phocidae</taxon>
        <taxon>Monachinae</taxon>
        <taxon>Lobodontini</taxon>
        <taxon>Leptonychotes</taxon>
    </lineage>
</organism>
<dbReference type="InterPro" id="IPR050122">
    <property type="entry name" value="RTK"/>
</dbReference>
<dbReference type="PROSITE" id="PS50853">
    <property type="entry name" value="FN3"/>
    <property type="match status" value="7"/>
</dbReference>
<feature type="domain" description="Fibronectin type-III" evidence="15">
    <location>
        <begin position="1520"/>
        <end position="1613"/>
    </location>
</feature>
<feature type="domain" description="Fibronectin type-III" evidence="15">
    <location>
        <begin position="434"/>
        <end position="534"/>
    </location>
</feature>
<sequence>MKNICWLILKLVNVATLGCIWISVVQCTVLHSCLKSCVTNLGRQLDIGTPYNLSEPCIQGCHFWNSVDQENCALKCNNTYGTVYERASCEVGCRSAEGAFEEEALENADFPTAPFASSIGSHGVTLRWKSANISGVKYIIQWKYAQLPGSWTYTEAVSKLSYVVQPLHPFTEYIFRVVWIFTAQLQLYSLPSPSYRTHPYGVPETAPSIRNIESSSPDTVEVSWAPPQFPGGPILGYNLRLISKNQQLDSGTQRTSFQFYSTLPNTTYRFSIAAVNEVGEGPEAESSITTLSSAVKYGYVFYLLKDGIYRVDLPVPSGWDSEALHIVESCTLKDFAVKPQSKRIIYFNDTAHVFMSTFLDGSASHLVLAHVSFADVKSFACENNDFLVTDGKAIFQQDSLSFNEFIVGCDLSHIEEFGFGNLVIFSSYAQPHPLPGRPQQLSVLFGSHQALVQWKPPAFAIGASPSAWQNWIYEVKVSTQDFPEITHVFSNISGTVLHVSELQSATKYKVSVRASSPKGPGPWSEPSVGTTLVPASEPPFIMAVKEDGLWSKPLNSFGPGTFLSSDIGNVSDMDWYNNSLYYSDMKGDVYVWLLNGTDISENYHISNIAGAGALAFDWLGQFLYWAGKTYVIQRQSLLTGHTDIVTHVKLLVNDMVVDSVGGYLYWTTLYSVESTRLNGESFLVLQAQPWISGKKVIALTLDLSDGLLYWLVQDSQCIHLYAAVLRGQSSGETNITEFAAWSTSEISQNTLMYYSGRLFWINGFRIITAQEISQRASVSVLEPAKFNQFTIIQTSLKPLPGNFSITPKVIPDSVQESSFRIEGNASSFQILWNAPPAVDWGVIFYSVEFSSHSKFLASEQQLLPVFTVEGLEPYAFFNLSVTPYTYWGKGPKTSLSLRAPETVPSAPQNPRIFVLPSGKYRNQNEVVVEFRWNKPKHENGVFTRFEIFYQISNQTDTNETFEDWIAINAAPSEMSFQLERMSPGYTVAFQVRVFTSKGPGPFSDIVKSKTSEISPFPYLITLFDSKIVLLDMDQSQIVWTFSTERDISSVGYTADDGMGYYAQGDSLCLLNMHNRSTSEIFRDTLVFDITIITIDWISRHLYFVRKASQNGMQIFDVDLEHKVKYPRKLKICNRNSTIVSFSVYPLLSRLYWTEVSDFGSQMFYYSIINQTLSHILPPIATNHSNGRSQCFCGVTQFEFSGTMTIDTSDPKKPQIYFVKGQEIWAMDLEGCRCWPVIMVPTLLGKTLESLTVDGEFLYWISSAKDSTQIYQAKKSNGAIVSLVKAERSKRILAYSSVLQPFPDKALLHLASDIAEPVILNTTNTSLTIRLLPTRTNLSWPDITSPTPTYLVYYKEVNDRKTSSELKYKMLEFQERIVLIDGLQPFSTYVIQTAVKNYYSDPVERLPLGKKIWGKTRSGVPEAVRLINTTVQSDTSLLISWRESHKPNGPKESVRYQLAISHLALIPETPLRPSEYPNGRLAVHVTRLSGGKLYVLKVLACHAEEMWCAESHPVTVKMFDTPEKPYALVPENTSLQLDWKAPSDVNLTRFWFELQKWKDNEFSRVNTSCIQGLAYVCNITDLQPYTSYTVRVVVVYRTGENSTSLPESFKTKAGVPSKPGIPKVLEGSKDSIQWEKAEDNGSRLMYYILEIRKGISNDSQNQNLMWKMAFNGSCSSICTWKSKNLRGRFQFRVVAANNLGFGDYSGISEDILLVGDGFWIPETSFVLTIIIGIFLVVTIPVVFVWHRKLRNQKTPKEGLTGLINEDKELAELRGLAAGIGLANACYAIHTLPTQEEIECLPAFPREKLTLRLLLGSGAFGEVYEGAAVDILGAGSGETKVAVKTLKKGSTDQEKIEFLKEAHLMSKFNHPNILKQLGVCLLNEPQYIILELMEGGDLLTYLRKARMTKASRTCVGQNRNLDFIPRPPSHPSSSLLSYKVLNGHRHNNHLRFGDLAARNCLVSVKDYTSPSRVVKIGDFGLARDIYKNDYYRKTGEGLLPVRWMAPESLMDGIFTTQSDVWSFGILIWEILTLGHQPYPTHSNLDVLNYVQTGGRLEPPRNCPDDLWDLLTQCWAQEADRRPTFHKIQDQLQLFRNVSLKSISQRREEADPSGVINEGFEDEDGSVICLNSGDVMSIALMETKNQEGLNYMVLATGCSQGEENSEGPLGSKESESCGLRKEEREPHADKDLCQEKQVAYCPPGKPEGLNYARLTHSGYRDGSD</sequence>
<dbReference type="PROSITE" id="PS00239">
    <property type="entry name" value="RECEPTOR_TYR_KIN_II"/>
    <property type="match status" value="1"/>
</dbReference>
<dbReference type="GeneID" id="102735765"/>
<keyword evidence="13" id="KW-0812">Transmembrane</keyword>
<keyword evidence="5 11" id="KW-0547">Nucleotide-binding</keyword>
<evidence type="ECO:0000256" key="10">
    <source>
        <dbReference type="ARBA" id="ARBA00051243"/>
    </source>
</evidence>
<evidence type="ECO:0000256" key="13">
    <source>
        <dbReference type="SAM" id="Phobius"/>
    </source>
</evidence>
<dbReference type="CTD" id="6098"/>
<dbReference type="InterPro" id="IPR011042">
    <property type="entry name" value="6-blade_b-propeller_TolB-like"/>
</dbReference>
<evidence type="ECO:0000256" key="2">
    <source>
        <dbReference type="ARBA" id="ARBA00011902"/>
    </source>
</evidence>
<dbReference type="SUPFAM" id="SSF56112">
    <property type="entry name" value="Protein kinase-like (PK-like)"/>
    <property type="match status" value="1"/>
</dbReference>
<dbReference type="GO" id="GO:0032006">
    <property type="term" value="P:regulation of TOR signaling"/>
    <property type="evidence" value="ECO:0007669"/>
    <property type="project" value="TreeGrafter"/>
</dbReference>
<keyword evidence="6 17" id="KW-0418">Kinase</keyword>
<dbReference type="GO" id="GO:0005524">
    <property type="term" value="F:ATP binding"/>
    <property type="evidence" value="ECO:0007669"/>
    <property type="project" value="UniProtKB-UniRule"/>
</dbReference>
<dbReference type="InterPro" id="IPR036116">
    <property type="entry name" value="FN3_sf"/>
</dbReference>
<dbReference type="FunFam" id="1.10.510.10:FF:000341">
    <property type="entry name" value="Tyrosine-protein kinase receptor"/>
    <property type="match status" value="1"/>
</dbReference>
<feature type="domain" description="Fibronectin type-III" evidence="15">
    <location>
        <begin position="1419"/>
        <end position="1518"/>
    </location>
</feature>
<dbReference type="InterPro" id="IPR000033">
    <property type="entry name" value="LDLR_classB_rpt"/>
</dbReference>
<dbReference type="PRINTS" id="PR00109">
    <property type="entry name" value="TYRKINASE"/>
</dbReference>
<name>A0A7F8QVW7_LEPWE</name>
<keyword evidence="4" id="KW-0808">Transferase</keyword>
<dbReference type="InterPro" id="IPR000719">
    <property type="entry name" value="Prot_kinase_dom"/>
</dbReference>
<dbReference type="InterPro" id="IPR013783">
    <property type="entry name" value="Ig-like_fold"/>
</dbReference>
<dbReference type="SUPFAM" id="SSF49265">
    <property type="entry name" value="Fibronectin type III"/>
    <property type="match status" value="5"/>
</dbReference>
<evidence type="ECO:0000259" key="15">
    <source>
        <dbReference type="PROSITE" id="PS50853"/>
    </source>
</evidence>
<dbReference type="InterPro" id="IPR002011">
    <property type="entry name" value="Tyr_kinase_rcpt_2_CS"/>
</dbReference>
<dbReference type="OrthoDB" id="65481at2759"/>
<dbReference type="CDD" id="cd00063">
    <property type="entry name" value="FN3"/>
    <property type="match status" value="6"/>
</dbReference>
<reference evidence="17" key="1">
    <citation type="submission" date="2025-08" db="UniProtKB">
        <authorList>
            <consortium name="RefSeq"/>
        </authorList>
    </citation>
    <scope>IDENTIFICATION</scope>
    <source>
        <tissue evidence="17">Liver</tissue>
    </source>
</reference>
<dbReference type="RefSeq" id="XP_030885302.1">
    <property type="nucleotide sequence ID" value="XM_031029442.1"/>
</dbReference>
<feature type="compositionally biased region" description="Basic and acidic residues" evidence="12">
    <location>
        <begin position="2169"/>
        <end position="2189"/>
    </location>
</feature>
<dbReference type="Gene3D" id="2.60.40.10">
    <property type="entry name" value="Immunoglobulins"/>
    <property type="match status" value="7"/>
</dbReference>
<feature type="domain" description="Protein kinase" evidence="14">
    <location>
        <begin position="1807"/>
        <end position="2092"/>
    </location>
</feature>
<dbReference type="PANTHER" id="PTHR24416">
    <property type="entry name" value="TYROSINE-PROTEIN KINASE RECEPTOR"/>
    <property type="match status" value="1"/>
</dbReference>
<evidence type="ECO:0000256" key="6">
    <source>
        <dbReference type="ARBA" id="ARBA00022777"/>
    </source>
</evidence>
<proteinExistence type="predicted"/>
<dbReference type="PROSITE" id="PS50011">
    <property type="entry name" value="PROTEIN_KINASE_DOM"/>
    <property type="match status" value="1"/>
</dbReference>
<evidence type="ECO:0000256" key="3">
    <source>
        <dbReference type="ARBA" id="ARBA00022553"/>
    </source>
</evidence>
<dbReference type="KEGG" id="lww:102735765"/>
<dbReference type="EC" id="2.7.10.1" evidence="2"/>
<dbReference type="SMART" id="SM00060">
    <property type="entry name" value="FN3"/>
    <property type="match status" value="9"/>
</dbReference>
<evidence type="ECO:0000256" key="7">
    <source>
        <dbReference type="ARBA" id="ARBA00022840"/>
    </source>
</evidence>
<dbReference type="FunFam" id="2.60.40.10:FF:000882">
    <property type="entry name" value="Tyrosine-protein kinase receptor"/>
    <property type="match status" value="1"/>
</dbReference>
<dbReference type="FunFam" id="2.60.40.10:FF:001024">
    <property type="entry name" value="Tyrosine-protein kinase receptor"/>
    <property type="match status" value="1"/>
</dbReference>
<dbReference type="Gene3D" id="1.10.510.10">
    <property type="entry name" value="Transferase(Phosphotransferase) domain 1"/>
    <property type="match status" value="1"/>
</dbReference>
<dbReference type="SMART" id="SM00135">
    <property type="entry name" value="LY"/>
    <property type="match status" value="3"/>
</dbReference>
<dbReference type="PANTHER" id="PTHR24416:SF527">
    <property type="entry name" value="PROTO-ONCOGENE TYROSINE-PROTEIN KINASE ROS"/>
    <property type="match status" value="1"/>
</dbReference>
<feature type="domain" description="Fibronectin type-III" evidence="15">
    <location>
        <begin position="110"/>
        <end position="200"/>
    </location>
</feature>
<dbReference type="GO" id="GO:0004714">
    <property type="term" value="F:transmembrane receptor protein tyrosine kinase activity"/>
    <property type="evidence" value="ECO:0007669"/>
    <property type="project" value="UniProtKB-EC"/>
</dbReference>
<feature type="region of interest" description="Disordered" evidence="12">
    <location>
        <begin position="2201"/>
        <end position="2221"/>
    </location>
</feature>
<dbReference type="Pfam" id="PF07714">
    <property type="entry name" value="PK_Tyr_Ser-Thr"/>
    <property type="match status" value="1"/>
</dbReference>
<dbReference type="Gene3D" id="2.120.10.30">
    <property type="entry name" value="TolB, C-terminal domain"/>
    <property type="match status" value="2"/>
</dbReference>
<protein>
    <recommendedName>
        <fullName evidence="2">receptor protein-tyrosine kinase</fullName>
        <ecNumber evidence="2">2.7.10.1</ecNumber>
    </recommendedName>
</protein>
<evidence type="ECO:0000313" key="17">
    <source>
        <dbReference type="RefSeq" id="XP_030885302.1"/>
    </source>
</evidence>
<comment type="subcellular location">
    <subcellularLocation>
        <location evidence="1">Membrane</location>
        <topology evidence="1">Single-pass type I membrane protein</topology>
    </subcellularLocation>
</comment>
<feature type="binding site" evidence="11">
    <location>
        <position position="1842"/>
    </location>
    <ligand>
        <name>ATP</name>
        <dbReference type="ChEBI" id="CHEBI:30616"/>
    </ligand>
</feature>
<evidence type="ECO:0000313" key="16">
    <source>
        <dbReference type="Proteomes" id="UP000245341"/>
    </source>
</evidence>
<dbReference type="FunFam" id="2.120.10.30:FF:000044">
    <property type="entry name" value="Tyrosine-protein kinase receptor"/>
    <property type="match status" value="1"/>
</dbReference>
<dbReference type="FunFam" id="2.60.40.10:FF:001237">
    <property type="entry name" value="Tyrosine-protein kinase receptor"/>
    <property type="match status" value="1"/>
</dbReference>
<evidence type="ECO:0000256" key="9">
    <source>
        <dbReference type="ARBA" id="ARBA00023180"/>
    </source>
</evidence>
<evidence type="ECO:0000256" key="5">
    <source>
        <dbReference type="ARBA" id="ARBA00022741"/>
    </source>
</evidence>
<keyword evidence="8" id="KW-0829">Tyrosine-protein kinase</keyword>
<evidence type="ECO:0000256" key="11">
    <source>
        <dbReference type="PROSITE-ProRule" id="PRU10141"/>
    </source>
</evidence>
<dbReference type="Gene3D" id="3.30.200.20">
    <property type="entry name" value="Phosphorylase Kinase, domain 1"/>
    <property type="match status" value="1"/>
</dbReference>
<evidence type="ECO:0000256" key="12">
    <source>
        <dbReference type="SAM" id="MobiDB-lite"/>
    </source>
</evidence>
<comment type="catalytic activity">
    <reaction evidence="10">
        <text>L-tyrosyl-[protein] + ATP = O-phospho-L-tyrosyl-[protein] + ADP + H(+)</text>
        <dbReference type="Rhea" id="RHEA:10596"/>
        <dbReference type="Rhea" id="RHEA-COMP:10136"/>
        <dbReference type="Rhea" id="RHEA-COMP:20101"/>
        <dbReference type="ChEBI" id="CHEBI:15378"/>
        <dbReference type="ChEBI" id="CHEBI:30616"/>
        <dbReference type="ChEBI" id="CHEBI:46858"/>
        <dbReference type="ChEBI" id="CHEBI:61978"/>
        <dbReference type="ChEBI" id="CHEBI:456216"/>
        <dbReference type="EC" id="2.7.10.1"/>
    </reaction>
</comment>
<evidence type="ECO:0000256" key="1">
    <source>
        <dbReference type="ARBA" id="ARBA00004479"/>
    </source>
</evidence>
<keyword evidence="13" id="KW-0472">Membrane</keyword>
<feature type="domain" description="Fibronectin type-III" evidence="15">
    <location>
        <begin position="1312"/>
        <end position="1418"/>
    </location>
</feature>
<dbReference type="GO" id="GO:0005886">
    <property type="term" value="C:plasma membrane"/>
    <property type="evidence" value="ECO:0007669"/>
    <property type="project" value="TreeGrafter"/>
</dbReference>
<keyword evidence="13" id="KW-1133">Transmembrane helix</keyword>
<feature type="domain" description="Fibronectin type-III" evidence="15">
    <location>
        <begin position="906"/>
        <end position="1013"/>
    </location>
</feature>
<dbReference type="Pfam" id="PF00041">
    <property type="entry name" value="fn3"/>
    <property type="match status" value="3"/>
</dbReference>
<dbReference type="InterPro" id="IPR001245">
    <property type="entry name" value="Ser-Thr/Tyr_kinase_cat_dom"/>
</dbReference>
<evidence type="ECO:0000256" key="8">
    <source>
        <dbReference type="ARBA" id="ARBA00023137"/>
    </source>
</evidence>
<dbReference type="Proteomes" id="UP000245341">
    <property type="component" value="Unplaced"/>
</dbReference>
<keyword evidence="3" id="KW-0597">Phosphoprotein</keyword>
<dbReference type="InterPro" id="IPR017441">
    <property type="entry name" value="Protein_kinase_ATP_BS"/>
</dbReference>
<dbReference type="FunFam" id="2.60.40.10:FF:001074">
    <property type="entry name" value="Tyrosine-protein kinase receptor"/>
    <property type="match status" value="1"/>
</dbReference>
<dbReference type="FunFam" id="2.60.40.10:FF:000984">
    <property type="entry name" value="Tyrosine-protein kinase receptor"/>
    <property type="match status" value="1"/>
</dbReference>
<feature type="domain" description="Fibronectin type-III" evidence="15">
    <location>
        <begin position="206"/>
        <end position="294"/>
    </location>
</feature>
<dbReference type="InterPro" id="IPR003961">
    <property type="entry name" value="FN3_dom"/>
</dbReference>
<evidence type="ECO:0000259" key="14">
    <source>
        <dbReference type="PROSITE" id="PS50011"/>
    </source>
</evidence>
<evidence type="ECO:0000256" key="4">
    <source>
        <dbReference type="ARBA" id="ARBA00022679"/>
    </source>
</evidence>
<dbReference type="PROSITE" id="PS00107">
    <property type="entry name" value="PROTEIN_KINASE_ATP"/>
    <property type="match status" value="1"/>
</dbReference>
<keyword evidence="9" id="KW-0325">Glycoprotein</keyword>
<keyword evidence="16" id="KW-1185">Reference proteome</keyword>
<feature type="region of interest" description="Disordered" evidence="12">
    <location>
        <begin position="2157"/>
        <end position="2189"/>
    </location>
</feature>
<dbReference type="GO" id="GO:0007169">
    <property type="term" value="P:cell surface receptor protein tyrosine kinase signaling pathway"/>
    <property type="evidence" value="ECO:0007669"/>
    <property type="project" value="InterPro"/>
</dbReference>
<dbReference type="GO" id="GO:0043235">
    <property type="term" value="C:receptor complex"/>
    <property type="evidence" value="ECO:0007669"/>
    <property type="project" value="TreeGrafter"/>
</dbReference>